<feature type="region of interest" description="Disordered" evidence="10">
    <location>
        <begin position="1127"/>
        <end position="1166"/>
    </location>
</feature>
<dbReference type="PANTHER" id="PTHR13193">
    <property type="entry name" value="CGI-140"/>
    <property type="match status" value="1"/>
</dbReference>
<proteinExistence type="inferred from homology"/>
<evidence type="ECO:0000256" key="5">
    <source>
        <dbReference type="ARBA" id="ARBA00022771"/>
    </source>
</evidence>
<keyword evidence="6" id="KW-0862">Zinc</keyword>
<dbReference type="SUPFAM" id="SSF51735">
    <property type="entry name" value="NAD(P)-binding Rossmann-fold domains"/>
    <property type="match status" value="1"/>
</dbReference>
<dbReference type="GO" id="GO:0016616">
    <property type="term" value="F:oxidoreductase activity, acting on the CH-OH group of donors, NAD or NADP as acceptor"/>
    <property type="evidence" value="ECO:0007669"/>
    <property type="project" value="InterPro"/>
</dbReference>
<dbReference type="GO" id="GO:0045048">
    <property type="term" value="P:protein insertion into ER membrane"/>
    <property type="evidence" value="ECO:0007669"/>
    <property type="project" value="InterPro"/>
</dbReference>
<feature type="compositionally biased region" description="Basic residues" evidence="10">
    <location>
        <begin position="1139"/>
        <end position="1148"/>
    </location>
</feature>
<dbReference type="PANTHER" id="PTHR13193:SF0">
    <property type="entry name" value="PAT COMPLEX SUBUNIT ASTERIX"/>
    <property type="match status" value="1"/>
</dbReference>
<evidence type="ECO:0000256" key="1">
    <source>
        <dbReference type="ARBA" id="ARBA00004370"/>
    </source>
</evidence>
<name>A0A8S1HNM7_9PELO</name>
<evidence type="ECO:0000256" key="3">
    <source>
        <dbReference type="ARBA" id="ARBA00022692"/>
    </source>
</evidence>
<dbReference type="Proteomes" id="UP000835052">
    <property type="component" value="Unassembled WGS sequence"/>
</dbReference>
<dbReference type="GO" id="GO:0006694">
    <property type="term" value="P:steroid biosynthetic process"/>
    <property type="evidence" value="ECO:0007669"/>
    <property type="project" value="InterPro"/>
</dbReference>
<dbReference type="AlphaFoldDB" id="A0A8S1HNM7"/>
<dbReference type="InterPro" id="IPR001841">
    <property type="entry name" value="Znf_RING"/>
</dbReference>
<feature type="region of interest" description="Disordered" evidence="10">
    <location>
        <begin position="531"/>
        <end position="555"/>
    </location>
</feature>
<dbReference type="InterPro" id="IPR013083">
    <property type="entry name" value="Znf_RING/FYVE/PHD"/>
</dbReference>
<feature type="compositionally biased region" description="Basic and acidic residues" evidence="10">
    <location>
        <begin position="539"/>
        <end position="555"/>
    </location>
</feature>
<dbReference type="GO" id="GO:0008270">
    <property type="term" value="F:zinc ion binding"/>
    <property type="evidence" value="ECO:0007669"/>
    <property type="project" value="UniProtKB-KW"/>
</dbReference>
<keyword evidence="5 9" id="KW-0863">Zinc-finger</keyword>
<feature type="region of interest" description="Disordered" evidence="10">
    <location>
        <begin position="449"/>
        <end position="468"/>
    </location>
</feature>
<dbReference type="Pfam" id="PF01073">
    <property type="entry name" value="3Beta_HSD"/>
    <property type="match status" value="1"/>
</dbReference>
<dbReference type="Pfam" id="PF26084">
    <property type="entry name" value="PWI_Topors"/>
    <property type="match status" value="1"/>
</dbReference>
<feature type="compositionally biased region" description="Polar residues" evidence="10">
    <location>
        <begin position="1046"/>
        <end position="1063"/>
    </location>
</feature>
<dbReference type="Pfam" id="PF00097">
    <property type="entry name" value="zf-C3HC4"/>
    <property type="match status" value="1"/>
</dbReference>
<evidence type="ECO:0000256" key="7">
    <source>
        <dbReference type="ARBA" id="ARBA00022989"/>
    </source>
</evidence>
<comment type="caution">
    <text evidence="12">The sequence shown here is derived from an EMBL/GenBank/DDBJ whole genome shotgun (WGS) entry which is preliminary data.</text>
</comment>
<evidence type="ECO:0000313" key="13">
    <source>
        <dbReference type="Proteomes" id="UP000835052"/>
    </source>
</evidence>
<evidence type="ECO:0000256" key="4">
    <source>
        <dbReference type="ARBA" id="ARBA00022723"/>
    </source>
</evidence>
<feature type="compositionally biased region" description="Basic and acidic residues" evidence="10">
    <location>
        <begin position="452"/>
        <end position="465"/>
    </location>
</feature>
<dbReference type="PROSITE" id="PS50089">
    <property type="entry name" value="ZF_RING_2"/>
    <property type="match status" value="1"/>
</dbReference>
<keyword evidence="7" id="KW-1133">Transmembrane helix</keyword>
<accession>A0A8S1HNM7</accession>
<feature type="compositionally biased region" description="Basic and acidic residues" evidence="10">
    <location>
        <begin position="1149"/>
        <end position="1158"/>
    </location>
</feature>
<keyword evidence="4" id="KW-0479">Metal-binding</keyword>
<evidence type="ECO:0000256" key="2">
    <source>
        <dbReference type="ARBA" id="ARBA00009066"/>
    </source>
</evidence>
<protein>
    <recommendedName>
        <fullName evidence="11">RING-type domain-containing protein</fullName>
    </recommendedName>
</protein>
<evidence type="ECO:0000256" key="6">
    <source>
        <dbReference type="ARBA" id="ARBA00022833"/>
    </source>
</evidence>
<evidence type="ECO:0000313" key="12">
    <source>
        <dbReference type="EMBL" id="CAD6198266.1"/>
    </source>
</evidence>
<dbReference type="Pfam" id="PF03669">
    <property type="entry name" value="ASTER"/>
    <property type="match status" value="1"/>
</dbReference>
<feature type="region of interest" description="Disordered" evidence="10">
    <location>
        <begin position="1012"/>
        <end position="1066"/>
    </location>
</feature>
<dbReference type="InterPro" id="IPR002225">
    <property type="entry name" value="3Beta_OHSteriod_DH/Estase"/>
</dbReference>
<dbReference type="GO" id="GO:0005789">
    <property type="term" value="C:endoplasmic reticulum membrane"/>
    <property type="evidence" value="ECO:0007669"/>
    <property type="project" value="InterPro"/>
</dbReference>
<keyword evidence="13" id="KW-1185">Reference proteome</keyword>
<dbReference type="InterPro" id="IPR036291">
    <property type="entry name" value="NAD(P)-bd_dom_sf"/>
</dbReference>
<comment type="similarity">
    <text evidence="2">Belongs to the Asterix family.</text>
</comment>
<keyword evidence="8" id="KW-0472">Membrane</keyword>
<evidence type="ECO:0000259" key="11">
    <source>
        <dbReference type="PROSITE" id="PS50089"/>
    </source>
</evidence>
<reference evidence="12" key="1">
    <citation type="submission" date="2020-10" db="EMBL/GenBank/DDBJ databases">
        <authorList>
            <person name="Kikuchi T."/>
        </authorList>
    </citation>
    <scope>NUCLEOTIDE SEQUENCE</scope>
    <source>
        <strain evidence="12">NKZ352</strain>
    </source>
</reference>
<dbReference type="Gene3D" id="3.40.50.720">
    <property type="entry name" value="NAD(P)-binding Rossmann-like Domain"/>
    <property type="match status" value="1"/>
</dbReference>
<gene>
    <name evidence="12" type="ORF">CAUJ_LOCUS14172</name>
</gene>
<evidence type="ECO:0000256" key="9">
    <source>
        <dbReference type="PROSITE-ProRule" id="PRU00175"/>
    </source>
</evidence>
<evidence type="ECO:0000256" key="8">
    <source>
        <dbReference type="ARBA" id="ARBA00023136"/>
    </source>
</evidence>
<dbReference type="GO" id="GO:0044183">
    <property type="term" value="F:protein folding chaperone"/>
    <property type="evidence" value="ECO:0007669"/>
    <property type="project" value="InterPro"/>
</dbReference>
<dbReference type="OrthoDB" id="2735536at2759"/>
<dbReference type="PROSITE" id="PS00518">
    <property type="entry name" value="ZF_RING_1"/>
    <property type="match status" value="1"/>
</dbReference>
<feature type="domain" description="RING-type" evidence="11">
    <location>
        <begin position="565"/>
        <end position="606"/>
    </location>
</feature>
<sequence length="1166" mass="133597">MNSAVDNRRPNKIVRFKPVEAQAAGQAAVAEDPLPEYMNVLGMIFSMCGLMMRMKWCSWVALVCSCVSFANTRSTDDAKQIVSSFMLSISAVVMSYLQNPAPIIPPWMDSIVVTGGGGLVGGYVVRRLLQNQDVKEIRVIEKESSKKLDIEDDRLKIFYADVNDREKLRNVLEGCDAVVHCAHAPLPFHYPTEENRRIMWKDNLDAVESLVDMMIETGVKSLVHVGDAYSALPIEDNYGLGIEIFHDLPRNYMLDEYGESRSRGEMYARNAAERRKNKWPFFLRPTLVYGDKTSNLTEGLRKFASSSQLPYIEGGRRGLHQFLYAGNLAAIVEKSLIGLKEDPEKYSTEVVYCLEETTVIPTRDFLYKSLRCEKFTKENSVSFLNAFCRSYFTYMKYKLGVKTDDKALNHILFRLLFEKTVGFSNKKLRLLLDYKPEISQSEGFSKILHPVSSKDDSNRTRRDAAPLRPGRARLTKWSGGREGDGPALAQACREHAIGIWLKKWSLEGTVLGAHRETKIEVEMSLKCESSSSMAQNVKTGKDEENKHDTKEKEEVKEEIKEETKCAVCLGIINDETRLDRCSHVFCFTCIAEWCTCGTIACCPLCKVPIDTLSHNLKSQPPTVEKTFKIRQKSELSRLHERYPMRVEAGIVTTSIREAKRLRVELNDESERRKEPFPRTRSRANLPKRANVQRTIAELTVCIQSLELLRSEMEENSRRGEILSRPLFRRLIYEHELVWRPLTNAAERGQRRTEVFSPAAVIENNQRYHELLVPWILNEFKAIPYKYNQPFSSLTVFTKLRNRERTAESVFYHTADHPVNSPKFEDVIKSMRIMPEEYVTIFTRELFDFASSGLSVREHYSSSTYAPPRAPGENATVADVVVLNDSDQEGDDLQIVGGNAPNGNRFNNHFDPFNFYLNIPPNEESSGSDGEMYNRDILRMRRNVIFPPIQPVNHMPPNFTNIWRTLTEQQHTLERPAERSIADPTRSSRQHNVADFVMQPGYRVLGDIVVLSDGEEGGPDRDERSRNAQNRTIVLNDTLDESRQYDSTDVPSTSFPPSGRNADSVNPDFVTRRTEAAFEEFRNNNNRPEDFQRLERFFSRLSRRCQERKDELLKRRDVLNWTSARLSSRKRSVSSDALHQRPRSKTHRLAKSDHEKDASDESQPSNS</sequence>
<organism evidence="12 13">
    <name type="scientific">Caenorhabditis auriculariae</name>
    <dbReference type="NCBI Taxonomy" id="2777116"/>
    <lineage>
        <taxon>Eukaryota</taxon>
        <taxon>Metazoa</taxon>
        <taxon>Ecdysozoa</taxon>
        <taxon>Nematoda</taxon>
        <taxon>Chromadorea</taxon>
        <taxon>Rhabditida</taxon>
        <taxon>Rhabditina</taxon>
        <taxon>Rhabditomorpha</taxon>
        <taxon>Rhabditoidea</taxon>
        <taxon>Rhabditidae</taxon>
        <taxon>Peloderinae</taxon>
        <taxon>Caenorhabditis</taxon>
    </lineage>
</organism>
<dbReference type="EMBL" id="CAJGYM010000120">
    <property type="protein sequence ID" value="CAD6198266.1"/>
    <property type="molecule type" value="Genomic_DNA"/>
</dbReference>
<comment type="subcellular location">
    <subcellularLocation>
        <location evidence="1">Membrane</location>
    </subcellularLocation>
</comment>
<evidence type="ECO:0000256" key="10">
    <source>
        <dbReference type="SAM" id="MobiDB-lite"/>
    </source>
</evidence>
<dbReference type="InterPro" id="IPR005351">
    <property type="entry name" value="ASTER"/>
</dbReference>
<dbReference type="SUPFAM" id="SSF57850">
    <property type="entry name" value="RING/U-box"/>
    <property type="match status" value="1"/>
</dbReference>
<dbReference type="Gene3D" id="3.30.40.10">
    <property type="entry name" value="Zinc/RING finger domain, C3HC4 (zinc finger)"/>
    <property type="match status" value="1"/>
</dbReference>
<dbReference type="InterPro" id="IPR017907">
    <property type="entry name" value="Znf_RING_CS"/>
</dbReference>
<dbReference type="InterPro" id="IPR058745">
    <property type="entry name" value="PWI_Topors"/>
</dbReference>
<keyword evidence="3" id="KW-0812">Transmembrane</keyword>
<dbReference type="InterPro" id="IPR018957">
    <property type="entry name" value="Znf_C3HC4_RING-type"/>
</dbReference>